<dbReference type="GO" id="GO:0003676">
    <property type="term" value="F:nucleic acid binding"/>
    <property type="evidence" value="ECO:0007669"/>
    <property type="project" value="InterPro"/>
</dbReference>
<evidence type="ECO:0000259" key="8">
    <source>
        <dbReference type="PROSITE" id="PS50879"/>
    </source>
</evidence>
<keyword evidence="10" id="KW-1185">Reference proteome</keyword>
<keyword evidence="6" id="KW-0255">Endonuclease</keyword>
<comment type="similarity">
    <text evidence="2">Belongs to the RNase H family.</text>
</comment>
<dbReference type="GO" id="GO:0004523">
    <property type="term" value="F:RNA-DNA hybrid ribonuclease activity"/>
    <property type="evidence" value="ECO:0007669"/>
    <property type="project" value="UniProtKB-EC"/>
</dbReference>
<feature type="domain" description="RNase H type-1" evidence="8">
    <location>
        <begin position="39"/>
        <end position="177"/>
    </location>
</feature>
<dbReference type="PANTHER" id="PTHR10642">
    <property type="entry name" value="RIBONUCLEASE H1"/>
    <property type="match status" value="1"/>
</dbReference>
<evidence type="ECO:0000256" key="5">
    <source>
        <dbReference type="ARBA" id="ARBA00022723"/>
    </source>
</evidence>
<evidence type="ECO:0000256" key="3">
    <source>
        <dbReference type="ARBA" id="ARBA00012180"/>
    </source>
</evidence>
<dbReference type="Pfam" id="PF00075">
    <property type="entry name" value="RNase_H"/>
    <property type="match status" value="1"/>
</dbReference>
<dbReference type="GO" id="GO:0046872">
    <property type="term" value="F:metal ion binding"/>
    <property type="evidence" value="ECO:0007669"/>
    <property type="project" value="UniProtKB-KW"/>
</dbReference>
<dbReference type="STRING" id="671987.R0JRD8"/>
<dbReference type="OrthoDB" id="3261222at2759"/>
<proteinExistence type="inferred from homology"/>
<evidence type="ECO:0000256" key="1">
    <source>
        <dbReference type="ARBA" id="ARBA00000077"/>
    </source>
</evidence>
<dbReference type="Proteomes" id="UP000016935">
    <property type="component" value="Unassembled WGS sequence"/>
</dbReference>
<dbReference type="InterPro" id="IPR036397">
    <property type="entry name" value="RNaseH_sf"/>
</dbReference>
<dbReference type="GO" id="GO:0043137">
    <property type="term" value="P:DNA replication, removal of RNA primer"/>
    <property type="evidence" value="ECO:0007669"/>
    <property type="project" value="TreeGrafter"/>
</dbReference>
<dbReference type="SUPFAM" id="SSF53098">
    <property type="entry name" value="Ribonuclease H-like"/>
    <property type="match status" value="1"/>
</dbReference>
<sequence>EKIQHYASMPWSSEMPYKTHISKKPKELEAKDHKEQLEDKHLLSIYSDASSTTKGKGIGVGVAFYKGATRIAQQKVNIGYNQLVYNGELEGITLGLEKAIDLVDDCLEVRVYADNQAAILRLKTASNNPRQEWQIRCIKAAEKLREIRLSPTIYWVPGHQDIIRNERADTLAKEATKLDPSSTRTSLAVIGTRVKQLGQREWLTLLEQYKKKAIKRNSNTYAAKYKWKIRKQIAIPSTSREVSSAFY</sequence>
<keyword evidence="7" id="KW-0378">Hydrolase</keyword>
<dbReference type="Gene3D" id="3.30.420.10">
    <property type="entry name" value="Ribonuclease H-like superfamily/Ribonuclease H"/>
    <property type="match status" value="1"/>
</dbReference>
<dbReference type="HOGENOM" id="CLU_1128912_0_0_1"/>
<evidence type="ECO:0000256" key="6">
    <source>
        <dbReference type="ARBA" id="ARBA00022759"/>
    </source>
</evidence>
<reference evidence="9 10" key="1">
    <citation type="journal article" date="2012" name="PLoS Pathog.">
        <title>Diverse lifestyles and strategies of plant pathogenesis encoded in the genomes of eighteen Dothideomycetes fungi.</title>
        <authorList>
            <person name="Ohm R.A."/>
            <person name="Feau N."/>
            <person name="Henrissat B."/>
            <person name="Schoch C.L."/>
            <person name="Horwitz B.A."/>
            <person name="Barry K.W."/>
            <person name="Condon B.J."/>
            <person name="Copeland A.C."/>
            <person name="Dhillon B."/>
            <person name="Glaser F."/>
            <person name="Hesse C.N."/>
            <person name="Kosti I."/>
            <person name="LaButti K."/>
            <person name="Lindquist E.A."/>
            <person name="Lucas S."/>
            <person name="Salamov A.A."/>
            <person name="Bradshaw R.E."/>
            <person name="Ciuffetti L."/>
            <person name="Hamelin R.C."/>
            <person name="Kema G.H.J."/>
            <person name="Lawrence C."/>
            <person name="Scott J.A."/>
            <person name="Spatafora J.W."/>
            <person name="Turgeon B.G."/>
            <person name="de Wit P.J.G.M."/>
            <person name="Zhong S."/>
            <person name="Goodwin S.B."/>
            <person name="Grigoriev I.V."/>
        </authorList>
    </citation>
    <scope>NUCLEOTIDE SEQUENCE [LARGE SCALE GENOMIC DNA]</scope>
    <source>
        <strain evidence="10">28A</strain>
    </source>
</reference>
<keyword evidence="4" id="KW-0540">Nuclease</keyword>
<gene>
    <name evidence="9" type="ORF">SETTUDRAFT_111989</name>
</gene>
<dbReference type="eggNOG" id="KOG1075">
    <property type="taxonomic scope" value="Eukaryota"/>
</dbReference>
<dbReference type="PROSITE" id="PS50879">
    <property type="entry name" value="RNASE_H_1"/>
    <property type="match status" value="1"/>
</dbReference>
<dbReference type="EMBL" id="KB908825">
    <property type="protein sequence ID" value="EOA83668.1"/>
    <property type="molecule type" value="Genomic_DNA"/>
</dbReference>
<dbReference type="GeneID" id="19395529"/>
<evidence type="ECO:0000256" key="2">
    <source>
        <dbReference type="ARBA" id="ARBA00005300"/>
    </source>
</evidence>
<dbReference type="InterPro" id="IPR012337">
    <property type="entry name" value="RNaseH-like_sf"/>
</dbReference>
<dbReference type="InterPro" id="IPR002156">
    <property type="entry name" value="RNaseH_domain"/>
</dbReference>
<organism evidence="9 10">
    <name type="scientific">Exserohilum turcicum (strain 28A)</name>
    <name type="common">Northern leaf blight fungus</name>
    <name type="synonym">Setosphaeria turcica</name>
    <dbReference type="NCBI Taxonomy" id="671987"/>
    <lineage>
        <taxon>Eukaryota</taxon>
        <taxon>Fungi</taxon>
        <taxon>Dikarya</taxon>
        <taxon>Ascomycota</taxon>
        <taxon>Pezizomycotina</taxon>
        <taxon>Dothideomycetes</taxon>
        <taxon>Pleosporomycetidae</taxon>
        <taxon>Pleosporales</taxon>
        <taxon>Pleosporineae</taxon>
        <taxon>Pleosporaceae</taxon>
        <taxon>Exserohilum</taxon>
    </lineage>
</organism>
<comment type="catalytic activity">
    <reaction evidence="1">
        <text>Endonucleolytic cleavage to 5'-phosphomonoester.</text>
        <dbReference type="EC" id="3.1.26.4"/>
    </reaction>
</comment>
<evidence type="ECO:0000313" key="9">
    <source>
        <dbReference type="EMBL" id="EOA83668.1"/>
    </source>
</evidence>
<feature type="non-terminal residue" evidence="9">
    <location>
        <position position="1"/>
    </location>
</feature>
<evidence type="ECO:0000313" key="10">
    <source>
        <dbReference type="Proteomes" id="UP000016935"/>
    </source>
</evidence>
<name>R0JRD8_EXST2</name>
<dbReference type="RefSeq" id="XP_008028702.1">
    <property type="nucleotide sequence ID" value="XM_008030511.1"/>
</dbReference>
<dbReference type="InterPro" id="IPR050092">
    <property type="entry name" value="RNase_H"/>
</dbReference>
<reference evidence="9 10" key="2">
    <citation type="journal article" date="2013" name="PLoS Genet.">
        <title>Comparative genome structure, secondary metabolite, and effector coding capacity across Cochliobolus pathogens.</title>
        <authorList>
            <person name="Condon B.J."/>
            <person name="Leng Y."/>
            <person name="Wu D."/>
            <person name="Bushley K.E."/>
            <person name="Ohm R.A."/>
            <person name="Otillar R."/>
            <person name="Martin J."/>
            <person name="Schackwitz W."/>
            <person name="Grimwood J."/>
            <person name="MohdZainudin N."/>
            <person name="Xue C."/>
            <person name="Wang R."/>
            <person name="Manning V.A."/>
            <person name="Dhillon B."/>
            <person name="Tu Z.J."/>
            <person name="Steffenson B.J."/>
            <person name="Salamov A."/>
            <person name="Sun H."/>
            <person name="Lowry S."/>
            <person name="LaButti K."/>
            <person name="Han J."/>
            <person name="Copeland A."/>
            <person name="Lindquist E."/>
            <person name="Barry K."/>
            <person name="Schmutz J."/>
            <person name="Baker S.E."/>
            <person name="Ciuffetti L.M."/>
            <person name="Grigoriev I.V."/>
            <person name="Zhong S."/>
            <person name="Turgeon B.G."/>
        </authorList>
    </citation>
    <scope>NUCLEOTIDE SEQUENCE [LARGE SCALE GENOMIC DNA]</scope>
    <source>
        <strain evidence="10">28A</strain>
    </source>
</reference>
<dbReference type="AlphaFoldDB" id="R0JRD8"/>
<keyword evidence="5" id="KW-0479">Metal-binding</keyword>
<dbReference type="CDD" id="cd09276">
    <property type="entry name" value="Rnase_HI_RT_non_LTR"/>
    <property type="match status" value="1"/>
</dbReference>
<dbReference type="PANTHER" id="PTHR10642:SF26">
    <property type="entry name" value="RIBONUCLEASE H1"/>
    <property type="match status" value="1"/>
</dbReference>
<evidence type="ECO:0000256" key="7">
    <source>
        <dbReference type="ARBA" id="ARBA00022801"/>
    </source>
</evidence>
<evidence type="ECO:0000256" key="4">
    <source>
        <dbReference type="ARBA" id="ARBA00022722"/>
    </source>
</evidence>
<dbReference type="EC" id="3.1.26.4" evidence="3"/>
<accession>R0JRD8</accession>
<protein>
    <recommendedName>
        <fullName evidence="3">ribonuclease H</fullName>
        <ecNumber evidence="3">3.1.26.4</ecNumber>
    </recommendedName>
</protein>